<dbReference type="Pfam" id="PF18962">
    <property type="entry name" value="Por_Secre_tail"/>
    <property type="match status" value="1"/>
</dbReference>
<dbReference type="NCBIfam" id="TIGR04183">
    <property type="entry name" value="Por_Secre_tail"/>
    <property type="match status" value="1"/>
</dbReference>
<organism evidence="3 4">
    <name type="scientific">Ohtaekwangia koreensis</name>
    <dbReference type="NCBI Taxonomy" id="688867"/>
    <lineage>
        <taxon>Bacteria</taxon>
        <taxon>Pseudomonadati</taxon>
        <taxon>Bacteroidota</taxon>
        <taxon>Cytophagia</taxon>
        <taxon>Cytophagales</taxon>
        <taxon>Fulvivirgaceae</taxon>
        <taxon>Ohtaekwangia</taxon>
    </lineage>
</organism>
<gene>
    <name evidence="3" type="ORF">SAMN05660236_4315</name>
</gene>
<evidence type="ECO:0000256" key="1">
    <source>
        <dbReference type="SAM" id="SignalP"/>
    </source>
</evidence>
<feature type="domain" description="Secretion system C-terminal sorting" evidence="2">
    <location>
        <begin position="1518"/>
        <end position="1590"/>
    </location>
</feature>
<feature type="signal peptide" evidence="1">
    <location>
        <begin position="1"/>
        <end position="22"/>
    </location>
</feature>
<name>A0A1T5M3V0_9BACT</name>
<proteinExistence type="predicted"/>
<evidence type="ECO:0000313" key="4">
    <source>
        <dbReference type="Proteomes" id="UP000190961"/>
    </source>
</evidence>
<evidence type="ECO:0000313" key="3">
    <source>
        <dbReference type="EMBL" id="SKC82912.1"/>
    </source>
</evidence>
<sequence>MNKLTCFSVVISFILITTCSLAQTITSNQDGLWNDASTWAGGIIPTTANSTEIIVNHNISIPSAYSVTVDGMTVNAVVTINTGGTLTILSEGSPGFSQNYIYGTLVRQDNSNLTGTTGNNLVFGAGSVYSHLFTTTQGSIPLASWHVNSTLQIEGYTTFTVGSAGGNWSQSFGNVVWNCPLQTGTFNMNGLLTSVAGSYRVLSTGTGVFQMATTQNPTIAIGGNLTVEGTSRVRLSTTGAAPGTIYNVTGDFIYTSTNATGSDLTTSGICTINIGSDFSMNAPGGLLAVSRNGTDVLNIAGNFELISGTFSEVGVGSGSINFVSPGVDHTFLNTGTISNVSLLNYSIPASHSLRLIGESQMMGGSGSSLTVSGTVIVESENATGAIVTGSSSGVGNIRVANRIFNAGSRIVYGGSNPQFIGAGHTSTSGVDTEINNASGVSIELGALTSLTLGNDLYVTTGNLNIGNDNLVVPGNVYLTGGDLLLNTTTLERTLQIDGEISLTGGSINVNSGDADAILVVNGTISGSNTIAFNGDNSNLEINGSGTLGMDFPVAGVTSVESISVDRMDATIAFSNDLTTLDLTIVNGSVDMNAALVILDDLNLATGTTLYIEDHSLDLQSQFNNTLSGGVISSNATSTITITGTGTVGTLSFSPTGNVLGAFILNRSTTGTLVTLESLLTISNTFTLTDGIFDNISGLTFGNGATVTRNSAASFTGTSAIPLGGPYNLIYTGGTMSTGAEARGVLNAVTCNAGTITLTTALNASGIFTLTSGTFTSGANTVLVTSLVISAGTFNAPSSTLSLSGDLTNNSTFNRNNGIVNFNGTSSILGTSNPSFQNIVISGTLTSPTTLNIYGSFTNNGSFVAGTNTVAFLGTAGVTQVVSGSSVTTFNNATVANTTASPDLRIENNQNLRGILTLAANATMDADGAADTAVFTLLSSDDDPSVDAAIGILSGTSQVLGSVTVQRYMSIEGGSNSPTFNNGRIYRYISSPVQNAIVQDIQGEIPVTGSFTGTSVCSGCGTFQSMFSYSELTVTDTNGDGVNDSNDGYQDFPVNGNKEVLVTGKGYTLFIRGNISPISTRGNALWDVRNPINSGTVNFSPLVSYTSSGNNANDGWNLVGNPYPSTIDWDAATGWTKTGLTNTIYMVDNAVSPFIYASYNGTIGVNGGTRYIPLGQAFFVKSNGGPITFSATESVKAPTGQGTFFRESAPANVLRITLRQGATRDETAIHFRDDATEQFDDYADAFKLQNNALNLSTSLDDGTKISINSLPALSCNKTIRLNVDNVEAGSYKLDFTEIESFTNNVLISLSDKFTGASIDVNTVRSYEFAVTSDPKSFGSDRFEITISPSYTSEFSLSTTKNSFCKGEGVSIYLNNTTSAYNYVVTIGDEEVSSQAGNGSTLEISVPKEKLVIGANILEVTEKTSKCEGLIKKQVTSLNVEEIQQANISIEGGNVLVSNFESGNTWYLNGTIIGAERLLNVYESGEYQLKVTQGSCITVSKQDITIKGSESDLSLEGYRIYPNPVSLGTMLVVEAKELNATELPVVNSMGLVIGRVLMQPKEGYGYIGKFDLTEFPSGVYFVSIKNKNKIKIFKVLSLK</sequence>
<reference evidence="3 4" key="1">
    <citation type="submission" date="2017-02" db="EMBL/GenBank/DDBJ databases">
        <authorList>
            <person name="Peterson S.W."/>
        </authorList>
    </citation>
    <scope>NUCLEOTIDE SEQUENCE [LARGE SCALE GENOMIC DNA]</scope>
    <source>
        <strain evidence="3 4">DSM 25262</strain>
    </source>
</reference>
<dbReference type="OrthoDB" id="531718at2"/>
<dbReference type="EMBL" id="FUZU01000003">
    <property type="protein sequence ID" value="SKC82912.1"/>
    <property type="molecule type" value="Genomic_DNA"/>
</dbReference>
<evidence type="ECO:0000259" key="2">
    <source>
        <dbReference type="Pfam" id="PF18962"/>
    </source>
</evidence>
<dbReference type="Proteomes" id="UP000190961">
    <property type="component" value="Unassembled WGS sequence"/>
</dbReference>
<protein>
    <submittedName>
        <fullName evidence="3">Por secretion system C-terminal sorting domain-containing protein</fullName>
    </submittedName>
</protein>
<dbReference type="RefSeq" id="WP_079688852.1">
    <property type="nucleotide sequence ID" value="NZ_FUZU01000003.1"/>
</dbReference>
<accession>A0A1T5M3V0</accession>
<dbReference type="InterPro" id="IPR026444">
    <property type="entry name" value="Secre_tail"/>
</dbReference>
<keyword evidence="4" id="KW-1185">Reference proteome</keyword>
<feature type="chain" id="PRO_5012391604" evidence="1">
    <location>
        <begin position="23"/>
        <end position="1597"/>
    </location>
</feature>
<dbReference type="STRING" id="688867.SAMN05660236_4315"/>
<keyword evidence="1" id="KW-0732">Signal</keyword>